<dbReference type="AlphaFoldDB" id="A0A0F9S592"/>
<organism evidence="1">
    <name type="scientific">marine sediment metagenome</name>
    <dbReference type="NCBI Taxonomy" id="412755"/>
    <lineage>
        <taxon>unclassified sequences</taxon>
        <taxon>metagenomes</taxon>
        <taxon>ecological metagenomes</taxon>
    </lineage>
</organism>
<proteinExistence type="predicted"/>
<protein>
    <submittedName>
        <fullName evidence="1">Uncharacterized protein</fullName>
    </submittedName>
</protein>
<dbReference type="EMBL" id="LAZR01000631">
    <property type="protein sequence ID" value="KKN62249.1"/>
    <property type="molecule type" value="Genomic_DNA"/>
</dbReference>
<comment type="caution">
    <text evidence="1">The sequence shown here is derived from an EMBL/GenBank/DDBJ whole genome shotgun (WGS) entry which is preliminary data.</text>
</comment>
<evidence type="ECO:0000313" key="1">
    <source>
        <dbReference type="EMBL" id="KKN62249.1"/>
    </source>
</evidence>
<gene>
    <name evidence="1" type="ORF">LCGC14_0513860</name>
</gene>
<name>A0A0F9S592_9ZZZZ</name>
<sequence length="65" mass="7077">MTDDFADRLEAAFKDDNAKAIIKLCDPNGQADQSRAHSALMALDNAVLEELARMAKFGGYMVFPG</sequence>
<accession>A0A0F9S592</accession>
<reference evidence="1" key="1">
    <citation type="journal article" date="2015" name="Nature">
        <title>Complex archaea that bridge the gap between prokaryotes and eukaryotes.</title>
        <authorList>
            <person name="Spang A."/>
            <person name="Saw J.H."/>
            <person name="Jorgensen S.L."/>
            <person name="Zaremba-Niedzwiedzka K."/>
            <person name="Martijn J."/>
            <person name="Lind A.E."/>
            <person name="van Eijk R."/>
            <person name="Schleper C."/>
            <person name="Guy L."/>
            <person name="Ettema T.J."/>
        </authorList>
    </citation>
    <scope>NUCLEOTIDE SEQUENCE</scope>
</reference>